<dbReference type="Pfam" id="PF13205">
    <property type="entry name" value="Big_5"/>
    <property type="match status" value="1"/>
</dbReference>
<gene>
    <name evidence="4" type="ORF">IAC74_06760</name>
</gene>
<feature type="domain" description="NodB homology" evidence="3">
    <location>
        <begin position="48"/>
        <end position="250"/>
    </location>
</feature>
<dbReference type="SUPFAM" id="SSF88713">
    <property type="entry name" value="Glycoside hydrolase/deacetylase"/>
    <property type="match status" value="1"/>
</dbReference>
<dbReference type="Proteomes" id="UP000886743">
    <property type="component" value="Unassembled WGS sequence"/>
</dbReference>
<evidence type="ECO:0000313" key="5">
    <source>
        <dbReference type="Proteomes" id="UP000886743"/>
    </source>
</evidence>
<organism evidence="4 5">
    <name type="scientific">Candidatus Aphodoplasma excrementigallinarum</name>
    <dbReference type="NCBI Taxonomy" id="2840673"/>
    <lineage>
        <taxon>Bacteria</taxon>
        <taxon>Bacillati</taxon>
        <taxon>Bacillota</taxon>
        <taxon>Clostridia</taxon>
        <taxon>Eubacteriales</taxon>
        <taxon>Candidatus Aphodoplasma</taxon>
    </lineage>
</organism>
<dbReference type="InterPro" id="IPR032812">
    <property type="entry name" value="SbsA_Ig"/>
</dbReference>
<evidence type="ECO:0000313" key="4">
    <source>
        <dbReference type="EMBL" id="HIV03260.1"/>
    </source>
</evidence>
<reference evidence="4" key="2">
    <citation type="journal article" date="2021" name="PeerJ">
        <title>Extensive microbial diversity within the chicken gut microbiome revealed by metagenomics and culture.</title>
        <authorList>
            <person name="Gilroy R."/>
            <person name="Ravi A."/>
            <person name="Getino M."/>
            <person name="Pursley I."/>
            <person name="Horton D.L."/>
            <person name="Alikhan N.F."/>
            <person name="Baker D."/>
            <person name="Gharbi K."/>
            <person name="Hall N."/>
            <person name="Watson M."/>
            <person name="Adriaenssens E.M."/>
            <person name="Foster-Nyarko E."/>
            <person name="Jarju S."/>
            <person name="Secka A."/>
            <person name="Antonio M."/>
            <person name="Oren A."/>
            <person name="Chaudhuri R.R."/>
            <person name="La Ragione R."/>
            <person name="Hildebrand F."/>
            <person name="Pallen M.J."/>
        </authorList>
    </citation>
    <scope>NUCLEOTIDE SEQUENCE</scope>
    <source>
        <strain evidence="4">4920</strain>
    </source>
</reference>
<dbReference type="PROSITE" id="PS51677">
    <property type="entry name" value="NODB"/>
    <property type="match status" value="1"/>
</dbReference>
<keyword evidence="1 2" id="KW-0732">Signal</keyword>
<evidence type="ECO:0000256" key="2">
    <source>
        <dbReference type="SAM" id="SignalP"/>
    </source>
</evidence>
<dbReference type="InterPro" id="IPR002509">
    <property type="entry name" value="NODB_dom"/>
</dbReference>
<dbReference type="GO" id="GO:0016810">
    <property type="term" value="F:hydrolase activity, acting on carbon-nitrogen (but not peptide) bonds"/>
    <property type="evidence" value="ECO:0007669"/>
    <property type="project" value="InterPro"/>
</dbReference>
<feature type="chain" id="PRO_5038941888" evidence="2">
    <location>
        <begin position="32"/>
        <end position="880"/>
    </location>
</feature>
<evidence type="ECO:0000256" key="1">
    <source>
        <dbReference type="ARBA" id="ARBA00022729"/>
    </source>
</evidence>
<dbReference type="Gene3D" id="3.20.20.370">
    <property type="entry name" value="Glycoside hydrolase/deacetylase"/>
    <property type="match status" value="1"/>
</dbReference>
<dbReference type="SUPFAM" id="SSF49785">
    <property type="entry name" value="Galactose-binding domain-like"/>
    <property type="match status" value="1"/>
</dbReference>
<proteinExistence type="predicted"/>
<sequence>MKQIAHKIIHLFTAVFVAASVIALPPMPASAAQQQPTVKVTWPEGKMKALTGSFDDGTANYDLEKWLVDVFRENGIKATFALPGGALAESSMEQYRALYEGFEVASHTENHSYYGTVSPARYIDETLYDMEKLSKIAPDGTVHGMAYPNGGSPEEEQETLLQEIGILYGRSTCSTRTFNLPDDFYNWNPTCFQNNISELEADAQKFIALSPSSMQLMYVWGHSYQLNNSNMARTEAVYQSLGGRSDIWYATNIEIVNYLTAAESLITGTDENGNVTAYNPSGLSVYISVNGTCFEIPAQTSKTISVAESIEFDDPCEADPNGSEKLFFTRENGISYMSGTTAVTDASTGNKDKGYTRYDMQEGRVHSLTYQVSDESYDISAFNLLTYKREGSNRVTEFHIYVSPDNDTYTEVSYTKTQVGERNDWWLYRYDLTNTTALPAGTKYIKIAFPTDFEAAANDDTNGVVLGHVNLTFSKPDGIVMTDESPAAPAFTASSIENGAADVALDTQGVTLVFNRAMDSQTVNADTVHVSGGAGIASITPTDSNKTYVVTFDGVLAGSTDYTLSLSDGIQSADGAAIAPSSVSFTTKDPYSGTVNDTATDYRYVYMSTGSHNVALGVDGDDQVNFARTAADTEGATSSVIYRAPFGEITSVDVDVYRHPTENVNPFTIYVSKDNITYTKLMDEGDGVTASEPEDKYCFHTNMQQEITESGIKYIKVEFPKWSKSDGASFHLAQIGNVRFDYALPEAERSGVKLEHLNVRAIDSEQNLVTPAPANSFATSVTAQSMDEVTTGLATVGVEAVNFSEELSGETATLYIALYKDNCLEKLYPVEVTLPACGDTLYIREEISLPDTEDHTGYTLQCFIWDSLQTLHPLGASVQL</sequence>
<dbReference type="InterPro" id="IPR011330">
    <property type="entry name" value="Glyco_hydro/deAcase_b/a-brl"/>
</dbReference>
<protein>
    <submittedName>
        <fullName evidence="4">Polysaccharide deacetylase family protein</fullName>
    </submittedName>
</protein>
<accession>A0A9D1NI14</accession>
<dbReference type="InterPro" id="IPR008979">
    <property type="entry name" value="Galactose-bd-like_sf"/>
</dbReference>
<reference evidence="4" key="1">
    <citation type="submission" date="2020-10" db="EMBL/GenBank/DDBJ databases">
        <authorList>
            <person name="Gilroy R."/>
        </authorList>
    </citation>
    <scope>NUCLEOTIDE SEQUENCE</scope>
    <source>
        <strain evidence="4">4920</strain>
    </source>
</reference>
<name>A0A9D1NI14_9FIRM</name>
<dbReference type="Pfam" id="PF01522">
    <property type="entry name" value="Polysacc_deac_1"/>
    <property type="match status" value="1"/>
</dbReference>
<dbReference type="InterPro" id="IPR014755">
    <property type="entry name" value="Cu-Rt/internalin_Ig-like"/>
</dbReference>
<dbReference type="Gene3D" id="2.60.40.1220">
    <property type="match status" value="1"/>
</dbReference>
<dbReference type="AlphaFoldDB" id="A0A9D1NI14"/>
<evidence type="ECO:0000259" key="3">
    <source>
        <dbReference type="PROSITE" id="PS51677"/>
    </source>
</evidence>
<feature type="signal peptide" evidence="2">
    <location>
        <begin position="1"/>
        <end position="31"/>
    </location>
</feature>
<dbReference type="GO" id="GO:0005975">
    <property type="term" value="P:carbohydrate metabolic process"/>
    <property type="evidence" value="ECO:0007669"/>
    <property type="project" value="InterPro"/>
</dbReference>
<dbReference type="EMBL" id="DVOF01000199">
    <property type="protein sequence ID" value="HIV03260.1"/>
    <property type="molecule type" value="Genomic_DNA"/>
</dbReference>
<comment type="caution">
    <text evidence="4">The sequence shown here is derived from an EMBL/GenBank/DDBJ whole genome shotgun (WGS) entry which is preliminary data.</text>
</comment>
<dbReference type="Gene3D" id="2.60.120.260">
    <property type="entry name" value="Galactose-binding domain-like"/>
    <property type="match status" value="2"/>
</dbReference>